<reference evidence="2" key="2">
    <citation type="submission" date="2020-09" db="EMBL/GenBank/DDBJ databases">
        <authorList>
            <person name="Sun Q."/>
            <person name="Zhou Y."/>
        </authorList>
    </citation>
    <scope>NUCLEOTIDE SEQUENCE</scope>
    <source>
        <strain evidence="2">CGMCC 1.15360</strain>
    </source>
</reference>
<evidence type="ECO:0000313" key="2">
    <source>
        <dbReference type="EMBL" id="GGD76349.1"/>
    </source>
</evidence>
<reference evidence="2" key="1">
    <citation type="journal article" date="2014" name="Int. J. Syst. Evol. Microbiol.">
        <title>Complete genome sequence of Corynebacterium casei LMG S-19264T (=DSM 44701T), isolated from a smear-ripened cheese.</title>
        <authorList>
            <consortium name="US DOE Joint Genome Institute (JGI-PGF)"/>
            <person name="Walter F."/>
            <person name="Albersmeier A."/>
            <person name="Kalinowski J."/>
            <person name="Ruckert C."/>
        </authorList>
    </citation>
    <scope>NUCLEOTIDE SEQUENCE</scope>
    <source>
        <strain evidence="2">CGMCC 1.15360</strain>
    </source>
</reference>
<sequence length="331" mass="35140">MGDLEKTGGIASAMRSELKRGDRVLGARGVVLRHIIGSEDRAMFSDSIVARVRGLASDLAAQLAVKLAEAAGEKDPEAWVPHLSDPLSGALIDEPMLLEHLHSVAMEWQLTESLERRIGMDPALSPLLQALISADDPNASTLAMDLLTGQASFVRHMQRMTLPIIELPAEVLFAVLNTLRSAVAGDMNFEEHARTAEHAIRRDYDEAQTRIATANRLVGALGAGAFAALSVTHAGVAVFLSALAATSGETRDNVASSTGESQLARLALSLRAAGLGDKEIEREFFAIHPDITLPDNFAALRGNDAQALLTGTAPALDGPQSGRPQTKEYGT</sequence>
<protein>
    <submittedName>
        <fullName evidence="2">Uncharacterized protein</fullName>
    </submittedName>
</protein>
<organism evidence="2 3">
    <name type="scientific">Croceicoccus mobilis</name>
    <dbReference type="NCBI Taxonomy" id="1703339"/>
    <lineage>
        <taxon>Bacteria</taxon>
        <taxon>Pseudomonadati</taxon>
        <taxon>Pseudomonadota</taxon>
        <taxon>Alphaproteobacteria</taxon>
        <taxon>Sphingomonadales</taxon>
        <taxon>Erythrobacteraceae</taxon>
        <taxon>Croceicoccus</taxon>
    </lineage>
</organism>
<gene>
    <name evidence="2" type="ORF">GCM10010990_27500</name>
</gene>
<accession>A0A916Z5Z7</accession>
<comment type="caution">
    <text evidence="2">The sequence shown here is derived from an EMBL/GenBank/DDBJ whole genome shotgun (WGS) entry which is preliminary data.</text>
</comment>
<dbReference type="EMBL" id="BMIP01000006">
    <property type="protein sequence ID" value="GGD76349.1"/>
    <property type="molecule type" value="Genomic_DNA"/>
</dbReference>
<feature type="region of interest" description="Disordered" evidence="1">
    <location>
        <begin position="311"/>
        <end position="331"/>
    </location>
</feature>
<dbReference type="Proteomes" id="UP000612349">
    <property type="component" value="Unassembled WGS sequence"/>
</dbReference>
<name>A0A916Z5Z7_9SPHN</name>
<proteinExistence type="predicted"/>
<evidence type="ECO:0000256" key="1">
    <source>
        <dbReference type="SAM" id="MobiDB-lite"/>
    </source>
</evidence>
<evidence type="ECO:0000313" key="3">
    <source>
        <dbReference type="Proteomes" id="UP000612349"/>
    </source>
</evidence>
<dbReference type="AlphaFoldDB" id="A0A916Z5Z7"/>
<keyword evidence="3" id="KW-1185">Reference proteome</keyword>